<accession>A0A3P8QM44</accession>
<name>A0A3P8QM44_ASTCA</name>
<protein>
    <recommendedName>
        <fullName evidence="6">RING-type domain-containing protein</fullName>
    </recommendedName>
</protein>
<feature type="transmembrane region" description="Helical" evidence="5">
    <location>
        <begin position="27"/>
        <end position="46"/>
    </location>
</feature>
<proteinExistence type="predicted"/>
<keyword evidence="5" id="KW-0472">Membrane</keyword>
<reference evidence="7" key="3">
    <citation type="submission" date="2025-09" db="UniProtKB">
        <authorList>
            <consortium name="Ensembl"/>
        </authorList>
    </citation>
    <scope>IDENTIFICATION</scope>
</reference>
<dbReference type="SUPFAM" id="SSF57850">
    <property type="entry name" value="RING/U-box"/>
    <property type="match status" value="1"/>
</dbReference>
<organism evidence="7 8">
    <name type="scientific">Astatotilapia calliptera</name>
    <name type="common">Eastern happy</name>
    <name type="synonym">Chromis callipterus</name>
    <dbReference type="NCBI Taxonomy" id="8154"/>
    <lineage>
        <taxon>Eukaryota</taxon>
        <taxon>Metazoa</taxon>
        <taxon>Chordata</taxon>
        <taxon>Craniata</taxon>
        <taxon>Vertebrata</taxon>
        <taxon>Euteleostomi</taxon>
        <taxon>Actinopterygii</taxon>
        <taxon>Neopterygii</taxon>
        <taxon>Teleostei</taxon>
        <taxon>Neoteleostei</taxon>
        <taxon>Acanthomorphata</taxon>
        <taxon>Ovalentaria</taxon>
        <taxon>Cichlomorphae</taxon>
        <taxon>Cichliformes</taxon>
        <taxon>Cichlidae</taxon>
        <taxon>African cichlids</taxon>
        <taxon>Pseudocrenilabrinae</taxon>
        <taxon>Haplochromini</taxon>
        <taxon>Astatotilapia</taxon>
    </lineage>
</organism>
<reference evidence="7" key="2">
    <citation type="submission" date="2025-08" db="UniProtKB">
        <authorList>
            <consortium name="Ensembl"/>
        </authorList>
    </citation>
    <scope>IDENTIFICATION</scope>
</reference>
<evidence type="ECO:0000313" key="7">
    <source>
        <dbReference type="Ensembl" id="ENSACLP00000030251.2"/>
    </source>
</evidence>
<keyword evidence="8" id="KW-1185">Reference proteome</keyword>
<dbReference type="Bgee" id="ENSACLG00000020486">
    <property type="expression patterns" value="Expressed in ovary and 8 other cell types or tissues"/>
</dbReference>
<dbReference type="OMA" id="CRQEEQN"/>
<keyword evidence="1" id="KW-0479">Metal-binding</keyword>
<dbReference type="InterPro" id="IPR038896">
    <property type="entry name" value="RNF170"/>
</dbReference>
<keyword evidence="5" id="KW-0812">Transmembrane</keyword>
<evidence type="ECO:0000259" key="6">
    <source>
        <dbReference type="PROSITE" id="PS50089"/>
    </source>
</evidence>
<dbReference type="CDD" id="cd16553">
    <property type="entry name" value="RING-HC_RNF170"/>
    <property type="match status" value="1"/>
</dbReference>
<dbReference type="SMART" id="SM00184">
    <property type="entry name" value="RING"/>
    <property type="match status" value="1"/>
</dbReference>
<evidence type="ECO:0000256" key="4">
    <source>
        <dbReference type="PROSITE-ProRule" id="PRU00175"/>
    </source>
</evidence>
<reference evidence="7" key="1">
    <citation type="submission" date="2018-05" db="EMBL/GenBank/DDBJ databases">
        <authorList>
            <person name="Datahose"/>
        </authorList>
    </citation>
    <scope>NUCLEOTIDE SEQUENCE</scope>
</reference>
<dbReference type="InterPro" id="IPR017907">
    <property type="entry name" value="Znf_RING_CS"/>
</dbReference>
<dbReference type="Proteomes" id="UP000265100">
    <property type="component" value="Chromosome 7"/>
</dbReference>
<dbReference type="PANTHER" id="PTHR22894:SF1">
    <property type="entry name" value="E3 UBIQUITIN-PROTEIN LIGASE RNF170"/>
    <property type="match status" value="1"/>
</dbReference>
<evidence type="ECO:0000256" key="2">
    <source>
        <dbReference type="ARBA" id="ARBA00022771"/>
    </source>
</evidence>
<dbReference type="GO" id="GO:0061630">
    <property type="term" value="F:ubiquitin protein ligase activity"/>
    <property type="evidence" value="ECO:0007669"/>
    <property type="project" value="InterPro"/>
</dbReference>
<keyword evidence="2 4" id="KW-0863">Zinc-finger</keyword>
<keyword evidence="3" id="KW-0862">Zinc</keyword>
<dbReference type="PANTHER" id="PTHR22894">
    <property type="entry name" value="RING-TYPE DOMAIN-CONTAINING PROTEIN"/>
    <property type="match status" value="1"/>
</dbReference>
<dbReference type="PROSITE" id="PS50089">
    <property type="entry name" value="ZF_RING_2"/>
    <property type="match status" value="1"/>
</dbReference>
<dbReference type="GO" id="GO:0016567">
    <property type="term" value="P:protein ubiquitination"/>
    <property type="evidence" value="ECO:0007669"/>
    <property type="project" value="UniProtKB-UniPathway"/>
</dbReference>
<dbReference type="InterPro" id="IPR013083">
    <property type="entry name" value="Znf_RING/FYVE/PHD"/>
</dbReference>
<feature type="domain" description="RING-type" evidence="6">
    <location>
        <begin position="90"/>
        <end position="133"/>
    </location>
</feature>
<evidence type="ECO:0000256" key="1">
    <source>
        <dbReference type="ARBA" id="ARBA00022723"/>
    </source>
</evidence>
<dbReference type="PROSITE" id="PS00518">
    <property type="entry name" value="ZF_RING_1"/>
    <property type="match status" value="1"/>
</dbReference>
<dbReference type="GeneTree" id="ENSGT00390000017123"/>
<dbReference type="AlphaFoldDB" id="A0A3P8QM44"/>
<dbReference type="UniPathway" id="UPA00143"/>
<evidence type="ECO:0000313" key="8">
    <source>
        <dbReference type="Proteomes" id="UP000265100"/>
    </source>
</evidence>
<dbReference type="GO" id="GO:0008270">
    <property type="term" value="F:zinc ion binding"/>
    <property type="evidence" value="ECO:0007669"/>
    <property type="project" value="UniProtKB-KW"/>
</dbReference>
<dbReference type="Pfam" id="PF13445">
    <property type="entry name" value="zf-RING_UBOX"/>
    <property type="match status" value="1"/>
</dbReference>
<dbReference type="InterPro" id="IPR027370">
    <property type="entry name" value="Znf-RING_euk"/>
</dbReference>
<dbReference type="Gene3D" id="3.30.40.10">
    <property type="entry name" value="Zinc/RING finger domain, C3HC4 (zinc finger)"/>
    <property type="match status" value="1"/>
</dbReference>
<sequence length="251" mass="28617">MEDGQHGDLDYLIQDEDTLIEGVSNQVLFVVVLSVAFLAGLLTLLCRQEQQNIHPENQEHVRAVRQQLQTEQDENPQAEARQQYYTDMSCPVCLQQAVLPVETNCGHLFCGSCIIAYWRYGTWLGAINCPICRQMVTLLFPLFHEHAGPQRVQDGEAEPQLILRDINDYNRRFSGQPRSGGCSSDYDLICLLWSWELRTSPLYNSFFVSVSHSLKPNNSYILDTKVRKVVKEVDVCSLCKSIMGDMRKRGV</sequence>
<dbReference type="STRING" id="8154.ENSACLP00000030251"/>
<keyword evidence="5" id="KW-1133">Transmembrane helix</keyword>
<gene>
    <name evidence="7" type="primary">RNF170</name>
</gene>
<evidence type="ECO:0000256" key="5">
    <source>
        <dbReference type="SAM" id="Phobius"/>
    </source>
</evidence>
<dbReference type="Ensembl" id="ENSACLT00000030959.2">
    <property type="protein sequence ID" value="ENSACLP00000030251.2"/>
    <property type="gene ID" value="ENSACLG00000020486.2"/>
</dbReference>
<dbReference type="InterPro" id="IPR001841">
    <property type="entry name" value="Znf_RING"/>
</dbReference>
<evidence type="ECO:0000256" key="3">
    <source>
        <dbReference type="ARBA" id="ARBA00022833"/>
    </source>
</evidence>